<reference evidence="2 3" key="1">
    <citation type="submission" date="2018-11" db="EMBL/GenBank/DDBJ databases">
        <title>Genomic Encyclopedia of Type Strains, Phase IV (KMG-IV): sequencing the most valuable type-strain genomes for metagenomic binning, comparative biology and taxonomic classification.</title>
        <authorList>
            <person name="Goeker M."/>
        </authorList>
    </citation>
    <scope>NUCLEOTIDE SEQUENCE [LARGE SCALE GENOMIC DNA]</scope>
    <source>
        <strain evidence="2 3">DSM 26537</strain>
    </source>
</reference>
<organism evidence="2 3">
    <name type="scientific">Mobilisporobacter senegalensis</name>
    <dbReference type="NCBI Taxonomy" id="1329262"/>
    <lineage>
        <taxon>Bacteria</taxon>
        <taxon>Bacillati</taxon>
        <taxon>Bacillota</taxon>
        <taxon>Clostridia</taxon>
        <taxon>Lachnospirales</taxon>
        <taxon>Lachnospiraceae</taxon>
        <taxon>Mobilisporobacter</taxon>
    </lineage>
</organism>
<comment type="caution">
    <text evidence="2">The sequence shown here is derived from an EMBL/GenBank/DDBJ whole genome shotgun (WGS) entry which is preliminary data.</text>
</comment>
<keyword evidence="1" id="KW-0812">Transmembrane</keyword>
<gene>
    <name evidence="2" type="ORF">EDD66_104152</name>
</gene>
<dbReference type="Proteomes" id="UP000273083">
    <property type="component" value="Unassembled WGS sequence"/>
</dbReference>
<feature type="transmembrane region" description="Helical" evidence="1">
    <location>
        <begin position="47"/>
        <end position="65"/>
    </location>
</feature>
<keyword evidence="3" id="KW-1185">Reference proteome</keyword>
<dbReference type="EMBL" id="RJVG01000004">
    <property type="protein sequence ID" value="ROR28566.1"/>
    <property type="molecule type" value="Genomic_DNA"/>
</dbReference>
<proteinExistence type="predicted"/>
<evidence type="ECO:0000313" key="2">
    <source>
        <dbReference type="EMBL" id="ROR28566.1"/>
    </source>
</evidence>
<name>A0A3N1XPL7_9FIRM</name>
<evidence type="ECO:0000256" key="1">
    <source>
        <dbReference type="SAM" id="Phobius"/>
    </source>
</evidence>
<keyword evidence="1" id="KW-0472">Membrane</keyword>
<dbReference type="RefSeq" id="WP_123609067.1">
    <property type="nucleotide sequence ID" value="NZ_RJVG01000004.1"/>
</dbReference>
<accession>A0A3N1XPL7</accession>
<protein>
    <submittedName>
        <fullName evidence="2">Uncharacterized protein</fullName>
    </submittedName>
</protein>
<dbReference type="OrthoDB" id="2067683at2"/>
<dbReference type="AlphaFoldDB" id="A0A3N1XPL7"/>
<sequence length="237" mass="26933">MIKETKLDENAEIYKHRKTTVTEKQKLKNMTMKEKFQYFNDYYKTKTIVAGIAIVTSVSIMYTVLSPKPDTVLYAAIVNDSLGEDAKEQLITEFASLADIDLSSKEIILDSSYFISEENSNTSMASEQKLTTYIFAKDIDVIITDEKQFSKYANQGYFDNLSDHLPTDLYSDLSDSFYLANDSENNSINAYGIYLDKSKIYSQTGSIIDKPVIGIIANSKNKMYSVEFIRYLFGGLH</sequence>
<evidence type="ECO:0000313" key="3">
    <source>
        <dbReference type="Proteomes" id="UP000273083"/>
    </source>
</evidence>
<dbReference type="Gene3D" id="3.40.190.10">
    <property type="entry name" value="Periplasmic binding protein-like II"/>
    <property type="match status" value="1"/>
</dbReference>
<keyword evidence="1" id="KW-1133">Transmembrane helix</keyword>